<protein>
    <submittedName>
        <fullName evidence="1">Uncharacterized protein</fullName>
    </submittedName>
</protein>
<feature type="non-terminal residue" evidence="1">
    <location>
        <position position="1"/>
    </location>
</feature>
<accession>A0ACB7CF18</accession>
<comment type="caution">
    <text evidence="1">The sequence shown here is derived from an EMBL/GenBank/DDBJ whole genome shotgun (WGS) entry which is preliminary data.</text>
</comment>
<name>A0ACB7CF18_9ASCO</name>
<sequence length="154" mass="17670">FFSKQKVFLFLFEYIFILLFEMTSPPSNKPFYKSKFPIARIKKIMQADEEVGKVAQITPVVVSRALELFMQSIVDATIQQARAKQAKKVTVSHMKSAVQSTDQFDFLIDIINKHTSTKNSEKDTGHMSEKAQEEKNNSVIHNDVLSKKKQLNKD</sequence>
<organism evidence="1 2">
    <name type="scientific">Pneumocystis oryctolagi</name>
    <dbReference type="NCBI Taxonomy" id="42067"/>
    <lineage>
        <taxon>Eukaryota</taxon>
        <taxon>Fungi</taxon>
        <taxon>Dikarya</taxon>
        <taxon>Ascomycota</taxon>
        <taxon>Taphrinomycotina</taxon>
        <taxon>Pneumocystomycetes</taxon>
        <taxon>Pneumocystaceae</taxon>
        <taxon>Pneumocystis</taxon>
    </lineage>
</organism>
<proteinExistence type="predicted"/>
<evidence type="ECO:0000313" key="2">
    <source>
        <dbReference type="Proteomes" id="UP000768646"/>
    </source>
</evidence>
<dbReference type="Proteomes" id="UP000768646">
    <property type="component" value="Unassembled WGS sequence"/>
</dbReference>
<keyword evidence="2" id="KW-1185">Reference proteome</keyword>
<gene>
    <name evidence="1" type="ORF">PORY_001124</name>
</gene>
<reference evidence="1 2" key="1">
    <citation type="journal article" date="2021" name="Commun. Biol.">
        <title>Genomic insights into the host specific adaptation of the Pneumocystis genus.</title>
        <authorList>
            <person name="Cisse O.H."/>
            <person name="Ma L."/>
            <person name="Dekker J.P."/>
            <person name="Khil P.P."/>
            <person name="Youn J.-H."/>
            <person name="Brenchley J.M."/>
            <person name="Blair R."/>
            <person name="Pahar B."/>
            <person name="Chabe M."/>
            <person name="Van Rompay K.K.A."/>
            <person name="Keesler R."/>
            <person name="Sukura A."/>
            <person name="Hirsch V."/>
            <person name="Kutty G."/>
            <person name="Liu Y."/>
            <person name="Peng L."/>
            <person name="Chen J."/>
            <person name="Song J."/>
            <person name="Weissenbacher-Lang C."/>
            <person name="Xu J."/>
            <person name="Upham N.S."/>
            <person name="Stajich J.E."/>
            <person name="Cuomo C.A."/>
            <person name="Cushion M.T."/>
            <person name="Kovacs J.A."/>
        </authorList>
    </citation>
    <scope>NUCLEOTIDE SEQUENCE [LARGE SCALE GENOMIC DNA]</scope>
    <source>
        <strain evidence="1 2">RABM</strain>
    </source>
</reference>
<dbReference type="EMBL" id="JABTEG010000003">
    <property type="protein sequence ID" value="KAG4305568.1"/>
    <property type="molecule type" value="Genomic_DNA"/>
</dbReference>
<evidence type="ECO:0000313" key="1">
    <source>
        <dbReference type="EMBL" id="KAG4305568.1"/>
    </source>
</evidence>